<comment type="subunit">
    <text evidence="2">Monomer.</text>
</comment>
<protein>
    <submittedName>
        <fullName evidence="4">Uncharacterized protein</fullName>
    </submittedName>
</protein>
<comment type="similarity">
    <text evidence="1">Belongs to the GMC oxidoreductase family.</text>
</comment>
<evidence type="ECO:0000313" key="5">
    <source>
        <dbReference type="Proteomes" id="UP000298030"/>
    </source>
</evidence>
<evidence type="ECO:0000256" key="3">
    <source>
        <dbReference type="SAM" id="Phobius"/>
    </source>
</evidence>
<feature type="transmembrane region" description="Helical" evidence="3">
    <location>
        <begin position="7"/>
        <end position="26"/>
    </location>
</feature>
<name>A0A4Y7T093_COPMI</name>
<reference evidence="4 5" key="1">
    <citation type="journal article" date="2019" name="Nat. Ecol. Evol.">
        <title>Megaphylogeny resolves global patterns of mushroom evolution.</title>
        <authorList>
            <person name="Varga T."/>
            <person name="Krizsan K."/>
            <person name="Foldi C."/>
            <person name="Dima B."/>
            <person name="Sanchez-Garcia M."/>
            <person name="Sanchez-Ramirez S."/>
            <person name="Szollosi G.J."/>
            <person name="Szarkandi J.G."/>
            <person name="Papp V."/>
            <person name="Albert L."/>
            <person name="Andreopoulos W."/>
            <person name="Angelini C."/>
            <person name="Antonin V."/>
            <person name="Barry K.W."/>
            <person name="Bougher N.L."/>
            <person name="Buchanan P."/>
            <person name="Buyck B."/>
            <person name="Bense V."/>
            <person name="Catcheside P."/>
            <person name="Chovatia M."/>
            <person name="Cooper J."/>
            <person name="Damon W."/>
            <person name="Desjardin D."/>
            <person name="Finy P."/>
            <person name="Geml J."/>
            <person name="Haridas S."/>
            <person name="Hughes K."/>
            <person name="Justo A."/>
            <person name="Karasinski D."/>
            <person name="Kautmanova I."/>
            <person name="Kiss B."/>
            <person name="Kocsube S."/>
            <person name="Kotiranta H."/>
            <person name="LaButti K.M."/>
            <person name="Lechner B.E."/>
            <person name="Liimatainen K."/>
            <person name="Lipzen A."/>
            <person name="Lukacs Z."/>
            <person name="Mihaltcheva S."/>
            <person name="Morgado L.N."/>
            <person name="Niskanen T."/>
            <person name="Noordeloos M.E."/>
            <person name="Ohm R.A."/>
            <person name="Ortiz-Santana B."/>
            <person name="Ovrebo C."/>
            <person name="Racz N."/>
            <person name="Riley R."/>
            <person name="Savchenko A."/>
            <person name="Shiryaev A."/>
            <person name="Soop K."/>
            <person name="Spirin V."/>
            <person name="Szebenyi C."/>
            <person name="Tomsovsky M."/>
            <person name="Tulloss R.E."/>
            <person name="Uehling J."/>
            <person name="Grigoriev I.V."/>
            <person name="Vagvolgyi C."/>
            <person name="Papp T."/>
            <person name="Martin F.M."/>
            <person name="Miettinen O."/>
            <person name="Hibbett D.S."/>
            <person name="Nagy L.G."/>
        </authorList>
    </citation>
    <scope>NUCLEOTIDE SEQUENCE [LARGE SCALE GENOMIC DNA]</scope>
    <source>
        <strain evidence="4 5">FP101781</strain>
    </source>
</reference>
<evidence type="ECO:0000256" key="2">
    <source>
        <dbReference type="ARBA" id="ARBA00011245"/>
    </source>
</evidence>
<gene>
    <name evidence="4" type="ORF">FA13DRAFT_1794710</name>
</gene>
<evidence type="ECO:0000256" key="1">
    <source>
        <dbReference type="ARBA" id="ARBA00010790"/>
    </source>
</evidence>
<keyword evidence="3" id="KW-1133">Transmembrane helix</keyword>
<dbReference type="AlphaFoldDB" id="A0A4Y7T093"/>
<keyword evidence="3" id="KW-0812">Transmembrane</keyword>
<dbReference type="EMBL" id="QPFP01000039">
    <property type="protein sequence ID" value="TEB27550.1"/>
    <property type="molecule type" value="Genomic_DNA"/>
</dbReference>
<dbReference type="InterPro" id="IPR036188">
    <property type="entry name" value="FAD/NAD-bd_sf"/>
</dbReference>
<keyword evidence="5" id="KW-1185">Reference proteome</keyword>
<dbReference type="Gene3D" id="3.50.50.60">
    <property type="entry name" value="FAD/NAD(P)-binding domain"/>
    <property type="match status" value="1"/>
</dbReference>
<comment type="caution">
    <text evidence="4">The sequence shown here is derived from an EMBL/GenBank/DDBJ whole genome shotgun (WGS) entry which is preliminary data.</text>
</comment>
<dbReference type="InterPro" id="IPR012132">
    <property type="entry name" value="GMC_OxRdtase"/>
</dbReference>
<sequence>MSTRADLPWLLLSYVYLSSAVVLQGLDDFAKADPRPFDFIVAGGGTAGCVVASRLSEDKRFNVLLIEAGPERVPP</sequence>
<dbReference type="STRING" id="71717.A0A4Y7T093"/>
<evidence type="ECO:0000313" key="4">
    <source>
        <dbReference type="EMBL" id="TEB27550.1"/>
    </source>
</evidence>
<dbReference type="SUPFAM" id="SSF51905">
    <property type="entry name" value="FAD/NAD(P)-binding domain"/>
    <property type="match status" value="1"/>
</dbReference>
<dbReference type="GO" id="GO:0050660">
    <property type="term" value="F:flavin adenine dinucleotide binding"/>
    <property type="evidence" value="ECO:0007669"/>
    <property type="project" value="InterPro"/>
</dbReference>
<proteinExistence type="inferred from homology"/>
<keyword evidence="3" id="KW-0472">Membrane</keyword>
<dbReference type="GO" id="GO:0016491">
    <property type="term" value="F:oxidoreductase activity"/>
    <property type="evidence" value="ECO:0007669"/>
    <property type="project" value="TreeGrafter"/>
</dbReference>
<organism evidence="4 5">
    <name type="scientific">Coprinellus micaceus</name>
    <name type="common">Glistening ink-cap mushroom</name>
    <name type="synonym">Coprinus micaceus</name>
    <dbReference type="NCBI Taxonomy" id="71717"/>
    <lineage>
        <taxon>Eukaryota</taxon>
        <taxon>Fungi</taxon>
        <taxon>Dikarya</taxon>
        <taxon>Basidiomycota</taxon>
        <taxon>Agaricomycotina</taxon>
        <taxon>Agaricomycetes</taxon>
        <taxon>Agaricomycetidae</taxon>
        <taxon>Agaricales</taxon>
        <taxon>Agaricineae</taxon>
        <taxon>Psathyrellaceae</taxon>
        <taxon>Coprinellus</taxon>
    </lineage>
</organism>
<dbReference type="Proteomes" id="UP000298030">
    <property type="component" value="Unassembled WGS sequence"/>
</dbReference>
<dbReference type="PANTHER" id="PTHR11552">
    <property type="entry name" value="GLUCOSE-METHANOL-CHOLINE GMC OXIDOREDUCTASE"/>
    <property type="match status" value="1"/>
</dbReference>
<dbReference type="Pfam" id="PF05834">
    <property type="entry name" value="Lycopene_cycl"/>
    <property type="match status" value="1"/>
</dbReference>
<dbReference type="PANTHER" id="PTHR11552:SF147">
    <property type="entry name" value="CHOLINE DEHYDROGENASE, MITOCHONDRIAL"/>
    <property type="match status" value="1"/>
</dbReference>
<accession>A0A4Y7T093</accession>